<gene>
    <name evidence="1" type="ORF">E5331_11120</name>
</gene>
<proteinExistence type="predicted"/>
<evidence type="ECO:0000313" key="2">
    <source>
        <dbReference type="Proteomes" id="UP000306319"/>
    </source>
</evidence>
<sequence length="251" mass="27990">MSSTTLSLPTKERVISFIWQHLLLLISLNFMTLGVALCIKSDLGSSVISSLPLSCSMAGQQGMAPALTVGGYTIIMNFILVFLQILVLRRRFNPLQLFQLVIGFVFGWLIDMNMMLTSGIQCDTLLEKAITQFAGCAVMGAGIAFEVKCGSVTMPGEGFPVALSRITGIPFPKMKIVVDTSLVILAVASSFLFFSKWEWNIIGPGTLFAMFFVGWEIKLINPHIQWFDRLLHYRPGFRRYIVGLARFIYKK</sequence>
<name>A0AC61RFL6_9BACT</name>
<evidence type="ECO:0000313" key="1">
    <source>
        <dbReference type="EMBL" id="TGY78244.1"/>
    </source>
</evidence>
<protein>
    <submittedName>
        <fullName evidence="1">Uncharacterized protein</fullName>
    </submittedName>
</protein>
<keyword evidence="2" id="KW-1185">Reference proteome</keyword>
<reference evidence="1" key="1">
    <citation type="submission" date="2019-04" db="EMBL/GenBank/DDBJ databases">
        <title>Microbes associate with the intestines of laboratory mice.</title>
        <authorList>
            <person name="Navarre W."/>
            <person name="Wong E."/>
            <person name="Huang K."/>
            <person name="Tropini C."/>
            <person name="Ng K."/>
            <person name="Yu B."/>
        </authorList>
    </citation>
    <scope>NUCLEOTIDE SEQUENCE</scope>
    <source>
        <strain evidence="1">NM04_E33</strain>
    </source>
</reference>
<dbReference type="EMBL" id="SRYB01000015">
    <property type="protein sequence ID" value="TGY78244.1"/>
    <property type="molecule type" value="Genomic_DNA"/>
</dbReference>
<accession>A0AC61RFL6</accession>
<organism evidence="1 2">
    <name type="scientific">Lepagella muris</name>
    <dbReference type="NCBI Taxonomy" id="3032870"/>
    <lineage>
        <taxon>Bacteria</taxon>
        <taxon>Pseudomonadati</taxon>
        <taxon>Bacteroidota</taxon>
        <taxon>Bacteroidia</taxon>
        <taxon>Bacteroidales</taxon>
        <taxon>Muribaculaceae</taxon>
        <taxon>Lepagella</taxon>
    </lineage>
</organism>
<comment type="caution">
    <text evidence="1">The sequence shown here is derived from an EMBL/GenBank/DDBJ whole genome shotgun (WGS) entry which is preliminary data.</text>
</comment>
<dbReference type="Proteomes" id="UP000306319">
    <property type="component" value="Unassembled WGS sequence"/>
</dbReference>